<dbReference type="EMBL" id="LAZR01053595">
    <property type="protein sequence ID" value="KKK80407.1"/>
    <property type="molecule type" value="Genomic_DNA"/>
</dbReference>
<dbReference type="AlphaFoldDB" id="A0A0F8YG99"/>
<gene>
    <name evidence="1" type="ORF">LCGC14_2823800</name>
</gene>
<sequence length="56" mass="7033">MNEKPKKPLKPGVCHPWEEKRKEYEEIRGDENVVKEQHEWFDEQLYQFLWLMVSHY</sequence>
<reference evidence="1" key="1">
    <citation type="journal article" date="2015" name="Nature">
        <title>Complex archaea that bridge the gap between prokaryotes and eukaryotes.</title>
        <authorList>
            <person name="Spang A."/>
            <person name="Saw J.H."/>
            <person name="Jorgensen S.L."/>
            <person name="Zaremba-Niedzwiedzka K."/>
            <person name="Martijn J."/>
            <person name="Lind A.E."/>
            <person name="van Eijk R."/>
            <person name="Schleper C."/>
            <person name="Guy L."/>
            <person name="Ettema T.J."/>
        </authorList>
    </citation>
    <scope>NUCLEOTIDE SEQUENCE</scope>
</reference>
<evidence type="ECO:0000313" key="1">
    <source>
        <dbReference type="EMBL" id="KKK80407.1"/>
    </source>
</evidence>
<name>A0A0F8YG99_9ZZZZ</name>
<accession>A0A0F8YG99</accession>
<organism evidence="1">
    <name type="scientific">marine sediment metagenome</name>
    <dbReference type="NCBI Taxonomy" id="412755"/>
    <lineage>
        <taxon>unclassified sequences</taxon>
        <taxon>metagenomes</taxon>
        <taxon>ecological metagenomes</taxon>
    </lineage>
</organism>
<comment type="caution">
    <text evidence="1">The sequence shown here is derived from an EMBL/GenBank/DDBJ whole genome shotgun (WGS) entry which is preliminary data.</text>
</comment>
<proteinExistence type="predicted"/>
<protein>
    <submittedName>
        <fullName evidence="1">Uncharacterized protein</fullName>
    </submittedName>
</protein>